<gene>
    <name evidence="2" type="ORF">CPELLU_LOCUS15286</name>
</gene>
<proteinExistence type="predicted"/>
<keyword evidence="3" id="KW-1185">Reference proteome</keyword>
<dbReference type="Proteomes" id="UP000789759">
    <property type="component" value="Unassembled WGS sequence"/>
</dbReference>
<organism evidence="2 3">
    <name type="scientific">Cetraspora pellucida</name>
    <dbReference type="NCBI Taxonomy" id="1433469"/>
    <lineage>
        <taxon>Eukaryota</taxon>
        <taxon>Fungi</taxon>
        <taxon>Fungi incertae sedis</taxon>
        <taxon>Mucoromycota</taxon>
        <taxon>Glomeromycotina</taxon>
        <taxon>Glomeromycetes</taxon>
        <taxon>Diversisporales</taxon>
        <taxon>Gigasporaceae</taxon>
        <taxon>Cetraspora</taxon>
    </lineage>
</organism>
<reference evidence="2" key="1">
    <citation type="submission" date="2021-06" db="EMBL/GenBank/DDBJ databases">
        <authorList>
            <person name="Kallberg Y."/>
            <person name="Tangrot J."/>
            <person name="Rosling A."/>
        </authorList>
    </citation>
    <scope>NUCLEOTIDE SEQUENCE</scope>
    <source>
        <strain evidence="2">FL966</strain>
    </source>
</reference>
<accession>A0A9N9J1Z1</accession>
<evidence type="ECO:0000313" key="3">
    <source>
        <dbReference type="Proteomes" id="UP000789759"/>
    </source>
</evidence>
<protein>
    <submittedName>
        <fullName evidence="2">10992_t:CDS:1</fullName>
    </submittedName>
</protein>
<name>A0A9N9J1Z1_9GLOM</name>
<dbReference type="OrthoDB" id="10628725at2759"/>
<evidence type="ECO:0000256" key="1">
    <source>
        <dbReference type="SAM" id="MobiDB-lite"/>
    </source>
</evidence>
<feature type="non-terminal residue" evidence="2">
    <location>
        <position position="1"/>
    </location>
</feature>
<evidence type="ECO:0000313" key="2">
    <source>
        <dbReference type="EMBL" id="CAG8760764.1"/>
    </source>
</evidence>
<dbReference type="EMBL" id="CAJVQA010019816">
    <property type="protein sequence ID" value="CAG8760764.1"/>
    <property type="molecule type" value="Genomic_DNA"/>
</dbReference>
<feature type="compositionally biased region" description="Basic and acidic residues" evidence="1">
    <location>
        <begin position="34"/>
        <end position="50"/>
    </location>
</feature>
<feature type="region of interest" description="Disordered" evidence="1">
    <location>
        <begin position="34"/>
        <end position="69"/>
    </location>
</feature>
<sequence>MLALFQEFQESESLQYTECFKECPKECPKEHSEECSKECPEEHPEDHPEECPEECPDESHSNESSSQESIVWKTTSNLLKHLKRHKAKVPELRESSVEEGIEIVKHNRSFLIIEDDELRKILTYLKPCVVVLSADIIKIHIMNNVKEKHEWLQKSFQKIPGCILITTDIWTTLTNE</sequence>
<comment type="caution">
    <text evidence="2">The sequence shown here is derived from an EMBL/GenBank/DDBJ whole genome shotgun (WGS) entry which is preliminary data.</text>
</comment>
<dbReference type="AlphaFoldDB" id="A0A9N9J1Z1"/>